<dbReference type="Proteomes" id="UP001295423">
    <property type="component" value="Unassembled WGS sequence"/>
</dbReference>
<organism evidence="7 8">
    <name type="scientific">Cylindrotheca closterium</name>
    <dbReference type="NCBI Taxonomy" id="2856"/>
    <lineage>
        <taxon>Eukaryota</taxon>
        <taxon>Sar</taxon>
        <taxon>Stramenopiles</taxon>
        <taxon>Ochrophyta</taxon>
        <taxon>Bacillariophyta</taxon>
        <taxon>Bacillariophyceae</taxon>
        <taxon>Bacillariophycidae</taxon>
        <taxon>Bacillariales</taxon>
        <taxon>Bacillariaceae</taxon>
        <taxon>Cylindrotheca</taxon>
    </lineage>
</organism>
<evidence type="ECO:0000256" key="2">
    <source>
        <dbReference type="ARBA" id="ARBA00022692"/>
    </source>
</evidence>
<dbReference type="EMBL" id="CAKOGP040002491">
    <property type="protein sequence ID" value="CAJ1970278.1"/>
    <property type="molecule type" value="Genomic_DNA"/>
</dbReference>
<gene>
    <name evidence="7" type="ORF">CYCCA115_LOCUS24298</name>
</gene>
<proteinExistence type="predicted"/>
<dbReference type="AlphaFoldDB" id="A0AAD2GED0"/>
<feature type="region of interest" description="Disordered" evidence="5">
    <location>
        <begin position="1"/>
        <end position="56"/>
    </location>
</feature>
<feature type="transmembrane region" description="Helical" evidence="6">
    <location>
        <begin position="151"/>
        <end position="172"/>
    </location>
</feature>
<feature type="transmembrane region" description="Helical" evidence="6">
    <location>
        <begin position="356"/>
        <end position="376"/>
    </location>
</feature>
<feature type="transmembrane region" description="Helical" evidence="6">
    <location>
        <begin position="298"/>
        <end position="315"/>
    </location>
</feature>
<evidence type="ECO:0000256" key="4">
    <source>
        <dbReference type="ARBA" id="ARBA00023136"/>
    </source>
</evidence>
<evidence type="ECO:0008006" key="9">
    <source>
        <dbReference type="Google" id="ProtNLM"/>
    </source>
</evidence>
<evidence type="ECO:0000256" key="1">
    <source>
        <dbReference type="ARBA" id="ARBA00004141"/>
    </source>
</evidence>
<evidence type="ECO:0000256" key="6">
    <source>
        <dbReference type="SAM" id="Phobius"/>
    </source>
</evidence>
<accession>A0AAD2GED0</accession>
<feature type="transmembrane region" description="Helical" evidence="6">
    <location>
        <begin position="249"/>
        <end position="268"/>
    </location>
</feature>
<sequence>MMHSGIEYGNANDSSTTETSSVRMFSPAHGRRTSLHPSTPDHSAEKDEKLPRLHDTSWIGARVSPIPSYDDDEENDQVTARYKRALNESTAAFVSPEANESTSLLRQLRDPSERRNIRLHLHPLWDPNQDSLLLEQKKIARTSPSYRLGKVVVFSTGIFLGLIGLHDAYLWYLSVRKGKELTYPVTWTLPWLAPSSRTLLRFGAYSPQLVVQNGEFWRVVISWFAATSFLDWMTIAWGWYCVRFFSTGMVVLPLYIACCLTGQLWMAAFDTEGVSGTASWGTSGILCAVGVARPDRRFILFLSVIVAVVASAIQPSSSVYGEIGGSFFGWAFNSVGLALSKFQEPRKDDDEKEKELNFFAAAVLVGLWIVPIAYVLHVTADQ</sequence>
<keyword evidence="8" id="KW-1185">Reference proteome</keyword>
<protein>
    <recommendedName>
        <fullName evidence="9">Rhomboid-like protein</fullName>
    </recommendedName>
</protein>
<comment type="subcellular location">
    <subcellularLocation>
        <location evidence="1">Membrane</location>
        <topology evidence="1">Multi-pass membrane protein</topology>
    </subcellularLocation>
</comment>
<keyword evidence="2 6" id="KW-0812">Transmembrane</keyword>
<feature type="transmembrane region" description="Helical" evidence="6">
    <location>
        <begin position="274"/>
        <end position="291"/>
    </location>
</feature>
<feature type="compositionally biased region" description="Polar residues" evidence="5">
    <location>
        <begin position="11"/>
        <end position="23"/>
    </location>
</feature>
<name>A0AAD2GED0_9STRA</name>
<evidence type="ECO:0000313" key="7">
    <source>
        <dbReference type="EMBL" id="CAJ1970278.1"/>
    </source>
</evidence>
<keyword evidence="3 6" id="KW-1133">Transmembrane helix</keyword>
<feature type="compositionally biased region" description="Basic and acidic residues" evidence="5">
    <location>
        <begin position="42"/>
        <end position="55"/>
    </location>
</feature>
<evidence type="ECO:0000256" key="5">
    <source>
        <dbReference type="SAM" id="MobiDB-lite"/>
    </source>
</evidence>
<comment type="caution">
    <text evidence="7">The sequence shown here is derived from an EMBL/GenBank/DDBJ whole genome shotgun (WGS) entry which is preliminary data.</text>
</comment>
<dbReference type="SUPFAM" id="SSF144091">
    <property type="entry name" value="Rhomboid-like"/>
    <property type="match status" value="1"/>
</dbReference>
<evidence type="ECO:0000256" key="3">
    <source>
        <dbReference type="ARBA" id="ARBA00022989"/>
    </source>
</evidence>
<feature type="transmembrane region" description="Helical" evidence="6">
    <location>
        <begin position="216"/>
        <end position="242"/>
    </location>
</feature>
<evidence type="ECO:0000313" key="8">
    <source>
        <dbReference type="Proteomes" id="UP001295423"/>
    </source>
</evidence>
<dbReference type="InterPro" id="IPR035952">
    <property type="entry name" value="Rhomboid-like_sf"/>
</dbReference>
<keyword evidence="4 6" id="KW-0472">Membrane</keyword>
<reference evidence="7" key="1">
    <citation type="submission" date="2023-08" db="EMBL/GenBank/DDBJ databases">
        <authorList>
            <person name="Audoor S."/>
            <person name="Bilcke G."/>
        </authorList>
    </citation>
    <scope>NUCLEOTIDE SEQUENCE</scope>
</reference>
<dbReference type="GO" id="GO:0016020">
    <property type="term" value="C:membrane"/>
    <property type="evidence" value="ECO:0007669"/>
    <property type="project" value="UniProtKB-SubCell"/>
</dbReference>